<keyword evidence="2" id="KW-1185">Reference proteome</keyword>
<accession>A0AAD8EVQ0</accession>
<reference evidence="1" key="2">
    <citation type="submission" date="2023-04" db="EMBL/GenBank/DDBJ databases">
        <authorList>
            <person name="Bu L."/>
            <person name="Lu L."/>
            <person name="Laidemitt M.R."/>
            <person name="Zhang S.M."/>
            <person name="Mutuku M."/>
            <person name="Mkoji G."/>
            <person name="Steinauer M."/>
            <person name="Loker E.S."/>
        </authorList>
    </citation>
    <scope>NUCLEOTIDE SEQUENCE</scope>
    <source>
        <strain evidence="1">KasaAsao</strain>
        <tissue evidence="1">Whole Snail</tissue>
    </source>
</reference>
<evidence type="ECO:0000313" key="2">
    <source>
        <dbReference type="Proteomes" id="UP001233172"/>
    </source>
</evidence>
<feature type="non-terminal residue" evidence="1">
    <location>
        <position position="1"/>
    </location>
</feature>
<name>A0AAD8EVQ0_BIOPF</name>
<evidence type="ECO:0000313" key="1">
    <source>
        <dbReference type="EMBL" id="KAK0040896.1"/>
    </source>
</evidence>
<protein>
    <submittedName>
        <fullName evidence="1">Uncharacterized protein</fullName>
    </submittedName>
</protein>
<proteinExistence type="predicted"/>
<dbReference type="AlphaFoldDB" id="A0AAD8EVQ0"/>
<organism evidence="1 2">
    <name type="scientific">Biomphalaria pfeifferi</name>
    <name type="common">Bloodfluke planorb</name>
    <name type="synonym">Freshwater snail</name>
    <dbReference type="NCBI Taxonomy" id="112525"/>
    <lineage>
        <taxon>Eukaryota</taxon>
        <taxon>Metazoa</taxon>
        <taxon>Spiralia</taxon>
        <taxon>Lophotrochozoa</taxon>
        <taxon>Mollusca</taxon>
        <taxon>Gastropoda</taxon>
        <taxon>Heterobranchia</taxon>
        <taxon>Euthyneura</taxon>
        <taxon>Panpulmonata</taxon>
        <taxon>Hygrophila</taxon>
        <taxon>Lymnaeoidea</taxon>
        <taxon>Planorbidae</taxon>
        <taxon>Biomphalaria</taxon>
    </lineage>
</organism>
<comment type="caution">
    <text evidence="1">The sequence shown here is derived from an EMBL/GenBank/DDBJ whole genome shotgun (WGS) entry which is preliminary data.</text>
</comment>
<sequence length="92" mass="10235">REGNGEMGVLEKIKVTEIRSRSPLSRDKGTKQWAPNARLRDAECQVTCSVVMVKRSTRTSGRSPLFPVTPNATRVMSLSAKVDLLFKYLVLA</sequence>
<gene>
    <name evidence="1" type="ORF">Bpfe_029669</name>
</gene>
<reference evidence="1" key="1">
    <citation type="journal article" date="2023" name="PLoS Negl. Trop. Dis.">
        <title>A genome sequence for Biomphalaria pfeifferi, the major vector snail for the human-infecting parasite Schistosoma mansoni.</title>
        <authorList>
            <person name="Bu L."/>
            <person name="Lu L."/>
            <person name="Laidemitt M.R."/>
            <person name="Zhang S.M."/>
            <person name="Mutuku M."/>
            <person name="Mkoji G."/>
            <person name="Steinauer M."/>
            <person name="Loker E.S."/>
        </authorList>
    </citation>
    <scope>NUCLEOTIDE SEQUENCE</scope>
    <source>
        <strain evidence="1">KasaAsao</strain>
    </source>
</reference>
<dbReference type="Proteomes" id="UP001233172">
    <property type="component" value="Unassembled WGS sequence"/>
</dbReference>
<dbReference type="EMBL" id="JASAOG010000298">
    <property type="protein sequence ID" value="KAK0040896.1"/>
    <property type="molecule type" value="Genomic_DNA"/>
</dbReference>